<proteinExistence type="predicted"/>
<keyword evidence="2" id="KW-1185">Reference proteome</keyword>
<dbReference type="EMBL" id="MW460246">
    <property type="protein sequence ID" value="QRE00360.1"/>
    <property type="molecule type" value="Genomic_DNA"/>
</dbReference>
<sequence length="112" mass="13736">MTRRRFHCRCRKCDRRRVFRDDPDVLESAIFPTCFCGENNWRKDKWMNNRDTGKTRCDCPGYHFPHRMSSFYCQHRKDGTDRLPGHADFWDRNMTQEEHDELVRWYDESPTA</sequence>
<protein>
    <submittedName>
        <fullName evidence="1">Uncharacterized protein</fullName>
    </submittedName>
</protein>
<organism evidence="1 2">
    <name type="scientific">Burkholderia phage BCSR52</name>
    <dbReference type="NCBI Taxonomy" id="2805748"/>
    <lineage>
        <taxon>Viruses</taxon>
        <taxon>Duplodnaviria</taxon>
        <taxon>Heunggongvirae</taxon>
        <taxon>Uroviricota</taxon>
        <taxon>Caudoviricetes</taxon>
        <taxon>Lindbergviridae</taxon>
        <taxon>Irusalimvirus</taxon>
        <taxon>Irusalimvirus BCSR52</taxon>
    </lineage>
</organism>
<dbReference type="Proteomes" id="UP000622430">
    <property type="component" value="Segment"/>
</dbReference>
<evidence type="ECO:0000313" key="2">
    <source>
        <dbReference type="Proteomes" id="UP000622430"/>
    </source>
</evidence>
<accession>A0A889IQ69</accession>
<evidence type="ECO:0000313" key="1">
    <source>
        <dbReference type="EMBL" id="QRE00360.1"/>
    </source>
</evidence>
<name>A0A889IQ69_9CAUD</name>
<reference evidence="1" key="1">
    <citation type="submission" date="2021-01" db="EMBL/GenBank/DDBJ databases">
        <authorList>
            <person name="Rakov C."/>
            <person name="Alkalay-Oren S."/>
            <person name="Coppenhagen-Glazer S."/>
            <person name="Hazan R."/>
        </authorList>
    </citation>
    <scope>NUCLEOTIDE SEQUENCE</scope>
</reference>